<dbReference type="EMBL" id="JAPDDP010000002">
    <property type="protein sequence ID" value="MDA0179020.1"/>
    <property type="molecule type" value="Genomic_DNA"/>
</dbReference>
<evidence type="ECO:0000313" key="2">
    <source>
        <dbReference type="Proteomes" id="UP001147653"/>
    </source>
</evidence>
<organism evidence="1 2">
    <name type="scientific">Solirubrobacter phytolaccae</name>
    <dbReference type="NCBI Taxonomy" id="1404360"/>
    <lineage>
        <taxon>Bacteria</taxon>
        <taxon>Bacillati</taxon>
        <taxon>Actinomycetota</taxon>
        <taxon>Thermoleophilia</taxon>
        <taxon>Solirubrobacterales</taxon>
        <taxon>Solirubrobacteraceae</taxon>
        <taxon>Solirubrobacter</taxon>
    </lineage>
</organism>
<name>A0A9X3N391_9ACTN</name>
<comment type="caution">
    <text evidence="1">The sequence shown here is derived from an EMBL/GenBank/DDBJ whole genome shotgun (WGS) entry which is preliminary data.</text>
</comment>
<gene>
    <name evidence="1" type="ORF">OJ997_01840</name>
</gene>
<reference evidence="1" key="1">
    <citation type="submission" date="2022-10" db="EMBL/GenBank/DDBJ databases">
        <title>The WGS of Solirubrobacter phytolaccae KCTC 29190.</title>
        <authorList>
            <person name="Jiang Z."/>
        </authorList>
    </citation>
    <scope>NUCLEOTIDE SEQUENCE</scope>
    <source>
        <strain evidence="1">KCTC 29190</strain>
    </source>
</reference>
<dbReference type="AlphaFoldDB" id="A0A9X3N391"/>
<dbReference type="Proteomes" id="UP001147653">
    <property type="component" value="Unassembled WGS sequence"/>
</dbReference>
<keyword evidence="2" id="KW-1185">Reference proteome</keyword>
<sequence length="69" mass="7504">MQEPLDNLSDDARTVYDFLAANGGRNWQPEEISEGLGGELRPGEVADALRELDGARRADEAMGGWSILT</sequence>
<evidence type="ECO:0000313" key="1">
    <source>
        <dbReference type="EMBL" id="MDA0179020.1"/>
    </source>
</evidence>
<protein>
    <submittedName>
        <fullName evidence="1">Uncharacterized protein</fullName>
    </submittedName>
</protein>
<dbReference type="RefSeq" id="WP_270023287.1">
    <property type="nucleotide sequence ID" value="NZ_JAPDDP010000002.1"/>
</dbReference>
<proteinExistence type="predicted"/>
<accession>A0A9X3N391</accession>